<evidence type="ECO:0000313" key="3">
    <source>
        <dbReference type="Proteomes" id="UP001314229"/>
    </source>
</evidence>
<feature type="non-terminal residue" evidence="2">
    <location>
        <position position="1"/>
    </location>
</feature>
<comment type="caution">
    <text evidence="2">The sequence shown here is derived from an EMBL/GenBank/DDBJ whole genome shotgun (WGS) entry which is preliminary data.</text>
</comment>
<evidence type="ECO:0000313" key="2">
    <source>
        <dbReference type="EMBL" id="CAK6983478.1"/>
    </source>
</evidence>
<evidence type="ECO:0000256" key="1">
    <source>
        <dbReference type="SAM" id="MobiDB-lite"/>
    </source>
</evidence>
<sequence length="129" mass="14687">GPRCSCCDRIRSCRVDLLQRGPAAAWTCSSIAAWTCCNIDLLQRGPAASQRRSIYRLDVNRNTRAGRHQVRADLHTGAALAKRPPEKQLEGGGQKVFMEKTSYEEERREKKECNDREEQKMMFSACNVR</sequence>
<keyword evidence="3" id="KW-1185">Reference proteome</keyword>
<reference evidence="2 3" key="1">
    <citation type="submission" date="2024-01" db="EMBL/GenBank/DDBJ databases">
        <authorList>
            <person name="Alioto T."/>
            <person name="Alioto T."/>
            <person name="Gomez Garrido J."/>
        </authorList>
    </citation>
    <scope>NUCLEOTIDE SEQUENCE [LARGE SCALE GENOMIC DNA]</scope>
</reference>
<dbReference type="Proteomes" id="UP001314229">
    <property type="component" value="Unassembled WGS sequence"/>
</dbReference>
<accession>A0AAV1QJ18</accession>
<dbReference type="EMBL" id="CAWUFR010001326">
    <property type="protein sequence ID" value="CAK6983478.1"/>
    <property type="molecule type" value="Genomic_DNA"/>
</dbReference>
<feature type="non-terminal residue" evidence="2">
    <location>
        <position position="129"/>
    </location>
</feature>
<name>A0AAV1QJ18_SCOSC</name>
<feature type="compositionally biased region" description="Basic and acidic residues" evidence="1">
    <location>
        <begin position="97"/>
        <end position="116"/>
    </location>
</feature>
<gene>
    <name evidence="2" type="ORF">FSCOSCO3_A012492</name>
</gene>
<organism evidence="2 3">
    <name type="scientific">Scomber scombrus</name>
    <name type="common">Atlantic mackerel</name>
    <name type="synonym">Scomber vernalis</name>
    <dbReference type="NCBI Taxonomy" id="13677"/>
    <lineage>
        <taxon>Eukaryota</taxon>
        <taxon>Metazoa</taxon>
        <taxon>Chordata</taxon>
        <taxon>Craniata</taxon>
        <taxon>Vertebrata</taxon>
        <taxon>Euteleostomi</taxon>
        <taxon>Actinopterygii</taxon>
        <taxon>Neopterygii</taxon>
        <taxon>Teleostei</taxon>
        <taxon>Neoteleostei</taxon>
        <taxon>Acanthomorphata</taxon>
        <taxon>Pelagiaria</taxon>
        <taxon>Scombriformes</taxon>
        <taxon>Scombridae</taxon>
        <taxon>Scomber</taxon>
    </lineage>
</organism>
<proteinExistence type="predicted"/>
<protein>
    <submittedName>
        <fullName evidence="2">Uncharacterized protein</fullName>
    </submittedName>
</protein>
<feature type="region of interest" description="Disordered" evidence="1">
    <location>
        <begin position="76"/>
        <end position="116"/>
    </location>
</feature>
<dbReference type="AlphaFoldDB" id="A0AAV1QJ18"/>